<proteinExistence type="predicted"/>
<name>A0AAV0AN95_PHAPC</name>
<evidence type="ECO:0000313" key="4">
    <source>
        <dbReference type="Proteomes" id="UP001153365"/>
    </source>
</evidence>
<feature type="signal peptide" evidence="1">
    <location>
        <begin position="1"/>
        <end position="17"/>
    </location>
</feature>
<keyword evidence="4" id="KW-1185">Reference proteome</keyword>
<evidence type="ECO:0000256" key="1">
    <source>
        <dbReference type="SAM" id="SignalP"/>
    </source>
</evidence>
<dbReference type="Proteomes" id="UP001153365">
    <property type="component" value="Unassembled WGS sequence"/>
</dbReference>
<evidence type="ECO:0000313" key="3">
    <source>
        <dbReference type="EMBL" id="CAH7668735.1"/>
    </source>
</evidence>
<comment type="caution">
    <text evidence="2">The sequence shown here is derived from an EMBL/GenBank/DDBJ whole genome shotgun (WGS) entry which is preliminary data.</text>
</comment>
<reference evidence="2" key="1">
    <citation type="submission" date="2022-06" db="EMBL/GenBank/DDBJ databases">
        <authorList>
            <consortium name="SYNGENTA / RWTH Aachen University"/>
        </authorList>
    </citation>
    <scope>NUCLEOTIDE SEQUENCE</scope>
</reference>
<gene>
    <name evidence="2" type="ORF">PPACK8108_LOCUS3206</name>
    <name evidence="3" type="ORF">PPACK8108_LOCUS3277</name>
</gene>
<organism evidence="2 4">
    <name type="scientific">Phakopsora pachyrhizi</name>
    <name type="common">Asian soybean rust disease fungus</name>
    <dbReference type="NCBI Taxonomy" id="170000"/>
    <lineage>
        <taxon>Eukaryota</taxon>
        <taxon>Fungi</taxon>
        <taxon>Dikarya</taxon>
        <taxon>Basidiomycota</taxon>
        <taxon>Pucciniomycotina</taxon>
        <taxon>Pucciniomycetes</taxon>
        <taxon>Pucciniales</taxon>
        <taxon>Phakopsoraceae</taxon>
        <taxon>Phakopsora</taxon>
    </lineage>
</organism>
<evidence type="ECO:0000313" key="2">
    <source>
        <dbReference type="EMBL" id="CAH7668666.1"/>
    </source>
</evidence>
<accession>A0AAV0AN95</accession>
<dbReference type="EMBL" id="CALTRL010000577">
    <property type="protein sequence ID" value="CAH7668666.1"/>
    <property type="molecule type" value="Genomic_DNA"/>
</dbReference>
<dbReference type="EMBL" id="CALTRL010000591">
    <property type="protein sequence ID" value="CAH7668735.1"/>
    <property type="molecule type" value="Genomic_DNA"/>
</dbReference>
<keyword evidence="1" id="KW-0732">Signal</keyword>
<dbReference type="AlphaFoldDB" id="A0AAV0AN95"/>
<sequence>MGFVIFLFILFFRLILSKLLELSISLLSGNDDNSRALDELRCSILLSFCDLEAVSDSEELIKTSSFKALCIILSADPFPFVFENCTLSISVLPFENL</sequence>
<protein>
    <submittedName>
        <fullName evidence="2">Expressed protein</fullName>
    </submittedName>
</protein>
<feature type="chain" id="PRO_5044713187" evidence="1">
    <location>
        <begin position="18"/>
        <end position="97"/>
    </location>
</feature>